<evidence type="ECO:0000256" key="1">
    <source>
        <dbReference type="ARBA" id="ARBA00004651"/>
    </source>
</evidence>
<keyword evidence="7 9" id="KW-0472">Membrane</keyword>
<dbReference type="AlphaFoldDB" id="B6IXJ4"/>
<comment type="similarity">
    <text evidence="2">Belongs to the CPA3 antiporters (TC 2.A.63) subunit F family.</text>
</comment>
<keyword evidence="5 9" id="KW-0812">Transmembrane</keyword>
<evidence type="ECO:0000256" key="6">
    <source>
        <dbReference type="ARBA" id="ARBA00022989"/>
    </source>
</evidence>
<dbReference type="Pfam" id="PF04066">
    <property type="entry name" value="MrpF_PhaF"/>
    <property type="match status" value="1"/>
</dbReference>
<accession>B6IXJ4</accession>
<keyword evidence="4" id="KW-1003">Cell membrane</keyword>
<feature type="transmembrane region" description="Helical" evidence="9">
    <location>
        <begin position="75"/>
        <end position="96"/>
    </location>
</feature>
<keyword evidence="6 9" id="KW-1133">Transmembrane helix</keyword>
<organism evidence="10 11">
    <name type="scientific">Rhodospirillum centenum (strain ATCC 51521 / SW)</name>
    <dbReference type="NCBI Taxonomy" id="414684"/>
    <lineage>
        <taxon>Bacteria</taxon>
        <taxon>Pseudomonadati</taxon>
        <taxon>Pseudomonadota</taxon>
        <taxon>Alphaproteobacteria</taxon>
        <taxon>Rhodospirillales</taxon>
        <taxon>Rhodospirillaceae</taxon>
        <taxon>Rhodospirillum</taxon>
    </lineage>
</organism>
<keyword evidence="11" id="KW-1185">Reference proteome</keyword>
<dbReference type="eggNOG" id="COG2212">
    <property type="taxonomic scope" value="Bacteria"/>
</dbReference>
<dbReference type="STRING" id="414684.RC1_3669"/>
<evidence type="ECO:0000256" key="4">
    <source>
        <dbReference type="ARBA" id="ARBA00022475"/>
    </source>
</evidence>
<evidence type="ECO:0000256" key="2">
    <source>
        <dbReference type="ARBA" id="ARBA00009212"/>
    </source>
</evidence>
<dbReference type="RefSeq" id="WP_012568794.1">
    <property type="nucleotide sequence ID" value="NC_011420.2"/>
</dbReference>
<protein>
    <submittedName>
        <fullName evidence="10">Na(+)/H(+) antiporter subunit F</fullName>
    </submittedName>
</protein>
<evidence type="ECO:0000256" key="7">
    <source>
        <dbReference type="ARBA" id="ARBA00023136"/>
    </source>
</evidence>
<dbReference type="GO" id="GO:0005886">
    <property type="term" value="C:plasma membrane"/>
    <property type="evidence" value="ECO:0007669"/>
    <property type="project" value="UniProtKB-SubCell"/>
</dbReference>
<evidence type="ECO:0000256" key="8">
    <source>
        <dbReference type="SAM" id="MobiDB-lite"/>
    </source>
</evidence>
<evidence type="ECO:0000313" key="11">
    <source>
        <dbReference type="Proteomes" id="UP000001591"/>
    </source>
</evidence>
<dbReference type="EMBL" id="CP000613">
    <property type="protein sequence ID" value="ACJ01018.1"/>
    <property type="molecule type" value="Genomic_DNA"/>
</dbReference>
<gene>
    <name evidence="10" type="primary">mrpF</name>
    <name evidence="10" type="ordered locus">RC1_3669</name>
</gene>
<dbReference type="PANTHER" id="PTHR34702:SF1">
    <property type="entry name" value="NA(+)_H(+) ANTIPORTER SUBUNIT F"/>
    <property type="match status" value="1"/>
</dbReference>
<dbReference type="Proteomes" id="UP000001591">
    <property type="component" value="Chromosome"/>
</dbReference>
<comment type="subcellular location">
    <subcellularLocation>
        <location evidence="1">Cell membrane</location>
        <topology evidence="1">Multi-pass membrane protein</topology>
    </subcellularLocation>
</comment>
<dbReference type="PANTHER" id="PTHR34702">
    <property type="entry name" value="NA(+)/H(+) ANTIPORTER SUBUNIT F1"/>
    <property type="match status" value="1"/>
</dbReference>
<evidence type="ECO:0000313" key="10">
    <source>
        <dbReference type="EMBL" id="ACJ01018.1"/>
    </source>
</evidence>
<dbReference type="KEGG" id="rce:RC1_3669"/>
<evidence type="ECO:0000256" key="3">
    <source>
        <dbReference type="ARBA" id="ARBA00022448"/>
    </source>
</evidence>
<feature type="region of interest" description="Disordered" evidence="8">
    <location>
        <begin position="103"/>
        <end position="128"/>
    </location>
</feature>
<dbReference type="InterPro" id="IPR007208">
    <property type="entry name" value="MrpF/PhaF-like"/>
</dbReference>
<reference evidence="10 11" key="1">
    <citation type="journal article" date="2010" name="BMC Genomics">
        <title>Metabolic flexibility revealed in the genome of the cyst-forming alpha-1 proteobacterium Rhodospirillum centenum.</title>
        <authorList>
            <person name="Lu Y.K."/>
            <person name="Marden J."/>
            <person name="Han M."/>
            <person name="Swingley W.D."/>
            <person name="Mastrian S.D."/>
            <person name="Chowdhury S.R."/>
            <person name="Hao J."/>
            <person name="Helmy T."/>
            <person name="Kim S."/>
            <person name="Kurdoglu A.A."/>
            <person name="Matthies H.J."/>
            <person name="Rollo D."/>
            <person name="Stothard P."/>
            <person name="Blankenship R.E."/>
            <person name="Bauer C.E."/>
            <person name="Touchman J.W."/>
        </authorList>
    </citation>
    <scope>NUCLEOTIDE SEQUENCE [LARGE SCALE GENOMIC DNA]</scope>
    <source>
        <strain evidence="11">ATCC 51521 / SW</strain>
    </source>
</reference>
<dbReference type="GO" id="GO:0015385">
    <property type="term" value="F:sodium:proton antiporter activity"/>
    <property type="evidence" value="ECO:0007669"/>
    <property type="project" value="TreeGrafter"/>
</dbReference>
<dbReference type="HOGENOM" id="CLU_125825_1_0_5"/>
<feature type="transmembrane region" description="Helical" evidence="9">
    <location>
        <begin position="49"/>
        <end position="69"/>
    </location>
</feature>
<proteinExistence type="inferred from homology"/>
<evidence type="ECO:0000256" key="5">
    <source>
        <dbReference type="ARBA" id="ARBA00022692"/>
    </source>
</evidence>
<name>B6IXJ4_RHOCS</name>
<sequence length="128" mass="13432">MSLDLMPPGIGTMTPFLALCVDLGMLVMLVSFVLCVVRLLRGPTLPDRIVALDLFGLLAVAFIALYALWDGKAVFVDAAIALALVAFFGTVAYARFVEQRGGDLRPGTGSPAAADPQPEGKGASHDRA</sequence>
<feature type="transmembrane region" description="Helical" evidence="9">
    <location>
        <begin position="16"/>
        <end position="37"/>
    </location>
</feature>
<keyword evidence="3" id="KW-0813">Transport</keyword>
<evidence type="ECO:0000256" key="9">
    <source>
        <dbReference type="SAM" id="Phobius"/>
    </source>
</evidence>